<protein>
    <submittedName>
        <fullName evidence="1">Uncharacterized protein</fullName>
    </submittedName>
</protein>
<name>S7W823_SPRLO</name>
<keyword evidence="2" id="KW-1185">Reference proteome</keyword>
<dbReference type="EMBL" id="ATCN01001183">
    <property type="protein sequence ID" value="EPR77877.1"/>
    <property type="molecule type" value="Genomic_DNA"/>
</dbReference>
<dbReference type="InParanoid" id="S7W823"/>
<dbReference type="HOGENOM" id="CLU_705088_0_0_1"/>
<organism evidence="1 2">
    <name type="scientific">Spraguea lophii (strain 42_110)</name>
    <name type="common">Microsporidian parasite</name>
    <dbReference type="NCBI Taxonomy" id="1358809"/>
    <lineage>
        <taxon>Eukaryota</taxon>
        <taxon>Fungi</taxon>
        <taxon>Fungi incertae sedis</taxon>
        <taxon>Microsporidia</taxon>
        <taxon>Spragueidae</taxon>
        <taxon>Spraguea</taxon>
    </lineage>
</organism>
<gene>
    <name evidence="1" type="ORF">SLOPH_619</name>
</gene>
<evidence type="ECO:0000313" key="2">
    <source>
        <dbReference type="Proteomes" id="UP000014978"/>
    </source>
</evidence>
<comment type="caution">
    <text evidence="1">The sequence shown here is derived from an EMBL/GenBank/DDBJ whole genome shotgun (WGS) entry which is preliminary data.</text>
</comment>
<sequence length="392" mass="45638">KMIIKIIINNKWYNTLEGIEKIYPLSKLFNIYQSLILSYYDNNTTLNRNKDEMKNNILYDGNSTNETKSFIILPENIKIINKILEQIVNLIKRTGSFRGNINFYKKLKDIEEIDNNLINIIIKSKVDDLLVRNNYNSFISPMKKRMNIKKNIEEIEENISRISIHEDNDESIHNNEANDELINKLTEDNMDNKVTITFPKSNKESHDINISKQHTENTPTANMPIDNNNNTSKYIVNDDNTNKYIVNDDNDKHIININNNITTTTNNNNTITTNNDNNTTNINNIFIEEFNSNTDTNINIEDILNNLIDKDIRVSINNLNRLYSIAVSDIKILYFISNSIINSILIQLKDKNYKDNITQYSSDIEDINIFNTLIFNILIILSKEPLFLLELS</sequence>
<accession>S7W823</accession>
<evidence type="ECO:0000313" key="1">
    <source>
        <dbReference type="EMBL" id="EPR77877.1"/>
    </source>
</evidence>
<reference evidence="2" key="1">
    <citation type="journal article" date="2013" name="PLoS Genet.">
        <title>The genome of Spraguea lophii and the basis of host-microsporidian interactions.</title>
        <authorList>
            <person name="Campbell S.E."/>
            <person name="Williams T.A."/>
            <person name="Yousuf A."/>
            <person name="Soanes D.M."/>
            <person name="Paszkiewicz K.H."/>
            <person name="Williams B.A.P."/>
        </authorList>
    </citation>
    <scope>NUCLEOTIDE SEQUENCE [LARGE SCALE GENOMIC DNA]</scope>
    <source>
        <strain evidence="2">42_110</strain>
    </source>
</reference>
<dbReference type="Proteomes" id="UP000014978">
    <property type="component" value="Unassembled WGS sequence"/>
</dbReference>
<proteinExistence type="predicted"/>
<feature type="non-terminal residue" evidence="1">
    <location>
        <position position="1"/>
    </location>
</feature>
<dbReference type="VEuPathDB" id="MicrosporidiaDB:SLOPH_619"/>
<dbReference type="AlphaFoldDB" id="S7W823"/>
<feature type="non-terminal residue" evidence="1">
    <location>
        <position position="392"/>
    </location>
</feature>